<protein>
    <submittedName>
        <fullName evidence="3">Class I SAM-dependent methyltransferase</fullName>
    </submittedName>
</protein>
<organism evidence="3 4">
    <name type="scientific">Alkalihalobacterium chitinilyticum</name>
    <dbReference type="NCBI Taxonomy" id="2980103"/>
    <lineage>
        <taxon>Bacteria</taxon>
        <taxon>Bacillati</taxon>
        <taxon>Bacillota</taxon>
        <taxon>Bacilli</taxon>
        <taxon>Bacillales</taxon>
        <taxon>Bacillaceae</taxon>
        <taxon>Alkalihalobacterium</taxon>
    </lineage>
</organism>
<dbReference type="Pfam" id="PF13649">
    <property type="entry name" value="Methyltransf_25"/>
    <property type="match status" value="1"/>
</dbReference>
<reference evidence="3" key="1">
    <citation type="submission" date="2024-05" db="EMBL/GenBank/DDBJ databases">
        <title>Alkalihalobacillus sp. strain MEB203 novel alkaliphilic bacterium from Lonar Lake, India.</title>
        <authorList>
            <person name="Joshi A."/>
            <person name="Thite S."/>
            <person name="Mengade P."/>
        </authorList>
    </citation>
    <scope>NUCLEOTIDE SEQUENCE</scope>
    <source>
        <strain evidence="3">MEB 203</strain>
    </source>
</reference>
<evidence type="ECO:0000313" key="4">
    <source>
        <dbReference type="Proteomes" id="UP001148125"/>
    </source>
</evidence>
<keyword evidence="3" id="KW-0489">Methyltransferase</keyword>
<keyword evidence="1" id="KW-0808">Transferase</keyword>
<name>A0ABT5VEV7_9BACI</name>
<accession>A0ABT5VEV7</accession>
<evidence type="ECO:0000259" key="2">
    <source>
        <dbReference type="Pfam" id="PF13649"/>
    </source>
</evidence>
<evidence type="ECO:0000256" key="1">
    <source>
        <dbReference type="ARBA" id="ARBA00022679"/>
    </source>
</evidence>
<dbReference type="SUPFAM" id="SSF53335">
    <property type="entry name" value="S-adenosyl-L-methionine-dependent methyltransferases"/>
    <property type="match status" value="1"/>
</dbReference>
<keyword evidence="4" id="KW-1185">Reference proteome</keyword>
<evidence type="ECO:0000313" key="3">
    <source>
        <dbReference type="EMBL" id="MDE5412739.1"/>
    </source>
</evidence>
<dbReference type="RefSeq" id="WP_275117380.1">
    <property type="nucleotide sequence ID" value="NZ_JAOTPO010000003.1"/>
</dbReference>
<dbReference type="InterPro" id="IPR029063">
    <property type="entry name" value="SAM-dependent_MTases_sf"/>
</dbReference>
<comment type="caution">
    <text evidence="3">The sequence shown here is derived from an EMBL/GenBank/DDBJ whole genome shotgun (WGS) entry which is preliminary data.</text>
</comment>
<dbReference type="PANTHER" id="PTHR43861">
    <property type="entry name" value="TRANS-ACONITATE 2-METHYLTRANSFERASE-RELATED"/>
    <property type="match status" value="1"/>
</dbReference>
<feature type="domain" description="Methyltransferase" evidence="2">
    <location>
        <begin position="165"/>
        <end position="262"/>
    </location>
</feature>
<proteinExistence type="predicted"/>
<dbReference type="InterPro" id="IPR041698">
    <property type="entry name" value="Methyltransf_25"/>
</dbReference>
<gene>
    <name evidence="3" type="ORF">N7Z68_05030</name>
</gene>
<dbReference type="GO" id="GO:0008168">
    <property type="term" value="F:methyltransferase activity"/>
    <property type="evidence" value="ECO:0007669"/>
    <property type="project" value="UniProtKB-KW"/>
</dbReference>
<dbReference type="GO" id="GO:0032259">
    <property type="term" value="P:methylation"/>
    <property type="evidence" value="ECO:0007669"/>
    <property type="project" value="UniProtKB-KW"/>
</dbReference>
<dbReference type="Proteomes" id="UP001148125">
    <property type="component" value="Unassembled WGS sequence"/>
</dbReference>
<dbReference type="Gene3D" id="3.40.50.150">
    <property type="entry name" value="Vaccinia Virus protein VP39"/>
    <property type="match status" value="1"/>
</dbReference>
<dbReference type="CDD" id="cd02440">
    <property type="entry name" value="AdoMet_MTases"/>
    <property type="match status" value="1"/>
</dbReference>
<sequence>MFKEWKRVWEARKWMKKNEGFLPTWHAYIGFKMKLFDELAKGKTLTELQQSTSMDEQLLTCWVDVGTVIGHLYIGDNQKIYPTKHMITYFSATSRYSVGELLREMMELHIPTLLNYPHLLTNEAARKNYDHDGFGQTVAETSALIEKFAFPKVKKKIKKSKATSVLDIGCGHAGYLVRLSKLYKNKEFTGIDINRSVVDEAQKKVKENKISNVNIYQKDITTGDKINQAFDYIMMNNLLHYFSREGREELFQLTYDSLEKNGSLTIITPLYLSKNGKAFSVAFNSFMTAHENLHPIPTEDELRVYAQNTGYYIDEITPVVKEGSWYMIAMKKEA</sequence>
<dbReference type="EMBL" id="JAOTPO010000003">
    <property type="protein sequence ID" value="MDE5412739.1"/>
    <property type="molecule type" value="Genomic_DNA"/>
</dbReference>